<protein>
    <submittedName>
        <fullName evidence="4">FecR domain-containing protein</fullName>
    </submittedName>
</protein>
<dbReference type="Pfam" id="PF04773">
    <property type="entry name" value="FecR"/>
    <property type="match status" value="1"/>
</dbReference>
<dbReference type="InterPro" id="IPR032508">
    <property type="entry name" value="FecR_C"/>
</dbReference>
<evidence type="ECO:0000313" key="5">
    <source>
        <dbReference type="Proteomes" id="UP001566204"/>
    </source>
</evidence>
<feature type="transmembrane region" description="Helical" evidence="1">
    <location>
        <begin position="81"/>
        <end position="102"/>
    </location>
</feature>
<keyword evidence="1" id="KW-0472">Membrane</keyword>
<dbReference type="InterPro" id="IPR012373">
    <property type="entry name" value="Ferrdict_sens_TM"/>
</dbReference>
<dbReference type="InterPro" id="IPR006860">
    <property type="entry name" value="FecR"/>
</dbReference>
<keyword evidence="1" id="KW-0812">Transmembrane</keyword>
<reference evidence="4 5" key="1">
    <citation type="submission" date="2024-06" db="EMBL/GenBank/DDBJ databases">
        <title>Soil Sphingobacterium thalpophilum.</title>
        <authorList>
            <person name="Yang J."/>
            <person name="Li J."/>
        </authorList>
    </citation>
    <scope>NUCLEOTIDE SEQUENCE [LARGE SCALE GENOMIC DNA]</scope>
    <source>
        <strain evidence="4 5">22g91tb</strain>
    </source>
</reference>
<dbReference type="Proteomes" id="UP001566204">
    <property type="component" value="Unassembled WGS sequence"/>
</dbReference>
<dbReference type="RefSeq" id="WP_370481357.1">
    <property type="nucleotide sequence ID" value="NZ_JBEOQA010000001.1"/>
</dbReference>
<dbReference type="PANTHER" id="PTHR30273:SF2">
    <property type="entry name" value="PROTEIN FECR"/>
    <property type="match status" value="1"/>
</dbReference>
<organism evidence="4 5">
    <name type="scientific">Sphingobacterium thalpophilum</name>
    <dbReference type="NCBI Taxonomy" id="259"/>
    <lineage>
        <taxon>Bacteria</taxon>
        <taxon>Pseudomonadati</taxon>
        <taxon>Bacteroidota</taxon>
        <taxon>Sphingobacteriia</taxon>
        <taxon>Sphingobacteriales</taxon>
        <taxon>Sphingobacteriaceae</taxon>
        <taxon>Sphingobacterium</taxon>
    </lineage>
</organism>
<accession>A0ABV4H8D1</accession>
<dbReference type="Pfam" id="PF16344">
    <property type="entry name" value="FecR_C"/>
    <property type="match status" value="1"/>
</dbReference>
<keyword evidence="1" id="KW-1133">Transmembrane helix</keyword>
<name>A0ABV4H8D1_9SPHI</name>
<dbReference type="EMBL" id="JBEOQB010000001">
    <property type="protein sequence ID" value="MEZ0450750.1"/>
    <property type="molecule type" value="Genomic_DNA"/>
</dbReference>
<evidence type="ECO:0000259" key="2">
    <source>
        <dbReference type="Pfam" id="PF04773"/>
    </source>
</evidence>
<evidence type="ECO:0000313" key="4">
    <source>
        <dbReference type="EMBL" id="MEZ0450750.1"/>
    </source>
</evidence>
<dbReference type="PANTHER" id="PTHR30273">
    <property type="entry name" value="PERIPLASMIC SIGNAL SENSOR AND SIGMA FACTOR ACTIVATOR FECR-RELATED"/>
    <property type="match status" value="1"/>
</dbReference>
<comment type="caution">
    <text evidence="4">The sequence shown here is derived from an EMBL/GenBank/DDBJ whole genome shotgun (WGS) entry which is preliminary data.</text>
</comment>
<evidence type="ECO:0000259" key="3">
    <source>
        <dbReference type="Pfam" id="PF16344"/>
    </source>
</evidence>
<sequence>MDINRFEYLLRKQLESELSEPEQAEFDQLLLTIDPELQQAVIDRLDVQGDPHMVWETGRRTRIYDNIQQAIANENGRRTRYTGLVAAVALFVVLSAAAIWYWSDLRLSTQYQTAEKPVQDIYLVQEERSTLRLPDGKTIVLKDNDQKELTMAGLKRMIDQQGEEYYQAVAPGKPEQAMGFLTFRSAKGHTSRIVLADGSSVVLNSGSSLYYPRAFDPSKREVRLEGEAFFDVAHDARHPFFVQVKGATIKVLGTSFNLTAYPDEKEVTATLVEGSVYFSNQHSSVYLKPGEQAIAQNNQTRISKKIVDAKAISLWREGYFYFEDQSVASILNAVKRWYDIAEINVQATPEERFSGTFKRTKSLNQLLRNLQKLGSFNYHINERRVTIMGII</sequence>
<proteinExistence type="predicted"/>
<dbReference type="Gene3D" id="3.55.50.30">
    <property type="match status" value="1"/>
</dbReference>
<evidence type="ECO:0000256" key="1">
    <source>
        <dbReference type="SAM" id="Phobius"/>
    </source>
</evidence>
<dbReference type="Gene3D" id="2.60.120.1440">
    <property type="match status" value="1"/>
</dbReference>
<feature type="domain" description="Protein FecR C-terminal" evidence="3">
    <location>
        <begin position="319"/>
        <end position="387"/>
    </location>
</feature>
<feature type="domain" description="FecR protein" evidence="2">
    <location>
        <begin position="183"/>
        <end position="276"/>
    </location>
</feature>
<gene>
    <name evidence="4" type="ORF">ABTW24_03990</name>
</gene>
<keyword evidence="5" id="KW-1185">Reference proteome</keyword>